<feature type="non-terminal residue" evidence="1">
    <location>
        <position position="1"/>
    </location>
</feature>
<proteinExistence type="predicted"/>
<dbReference type="AlphaFoldDB" id="A0AAU9SR99"/>
<dbReference type="CDD" id="cd22152">
    <property type="entry name" value="F-box_AtAFR-like"/>
    <property type="match status" value="1"/>
</dbReference>
<keyword evidence="2" id="KW-1185">Reference proteome</keyword>
<protein>
    <recommendedName>
        <fullName evidence="3">F-box domain-containing protein</fullName>
    </recommendedName>
</protein>
<name>A0AAU9SR99_THLAR</name>
<sequence>MTKVKGFSPVNNMPYLPDDLVLNCLARVLRLHYPILFLVSKRFSFLIASIELYQTRTFLGRIESCLYVCLRFSSRSNVHWFTLCRRPTQTPNPNPKPNPIRRWFTPPCFRPTNRTRKDKKMLSDNLMWKARTVAVPKNMEMFNPETQIWKQVTYPKAEILGERYLLRSLAIDGKLYLFGDKPMVYNPNENGWDV</sequence>
<dbReference type="Proteomes" id="UP000836841">
    <property type="component" value="Chromosome 6"/>
</dbReference>
<dbReference type="PANTHER" id="PTHR24414:SF23">
    <property type="entry name" value="F-BOX_KELCH-REPEAT PROTEIN SKIP6"/>
    <property type="match status" value="1"/>
</dbReference>
<dbReference type="InterPro" id="IPR015915">
    <property type="entry name" value="Kelch-typ_b-propeller"/>
</dbReference>
<dbReference type="InterPro" id="IPR050354">
    <property type="entry name" value="F-box/kelch-repeat_ARATH"/>
</dbReference>
<reference evidence="1 2" key="1">
    <citation type="submission" date="2022-03" db="EMBL/GenBank/DDBJ databases">
        <authorList>
            <person name="Nunn A."/>
            <person name="Chopra R."/>
            <person name="Nunn A."/>
            <person name="Contreras Garrido A."/>
        </authorList>
    </citation>
    <scope>NUCLEOTIDE SEQUENCE [LARGE SCALE GENOMIC DNA]</scope>
</reference>
<gene>
    <name evidence="1" type="ORF">TAV2_LOCUS20255</name>
</gene>
<organism evidence="1 2">
    <name type="scientific">Thlaspi arvense</name>
    <name type="common">Field penny-cress</name>
    <dbReference type="NCBI Taxonomy" id="13288"/>
    <lineage>
        <taxon>Eukaryota</taxon>
        <taxon>Viridiplantae</taxon>
        <taxon>Streptophyta</taxon>
        <taxon>Embryophyta</taxon>
        <taxon>Tracheophyta</taxon>
        <taxon>Spermatophyta</taxon>
        <taxon>Magnoliopsida</taxon>
        <taxon>eudicotyledons</taxon>
        <taxon>Gunneridae</taxon>
        <taxon>Pentapetalae</taxon>
        <taxon>rosids</taxon>
        <taxon>malvids</taxon>
        <taxon>Brassicales</taxon>
        <taxon>Brassicaceae</taxon>
        <taxon>Thlaspideae</taxon>
        <taxon>Thlaspi</taxon>
    </lineage>
</organism>
<evidence type="ECO:0000313" key="2">
    <source>
        <dbReference type="Proteomes" id="UP000836841"/>
    </source>
</evidence>
<dbReference type="EMBL" id="OU466862">
    <property type="protein sequence ID" value="CAH2070629.1"/>
    <property type="molecule type" value="Genomic_DNA"/>
</dbReference>
<dbReference type="SUPFAM" id="SSF117281">
    <property type="entry name" value="Kelch motif"/>
    <property type="match status" value="1"/>
</dbReference>
<evidence type="ECO:0008006" key="3">
    <source>
        <dbReference type="Google" id="ProtNLM"/>
    </source>
</evidence>
<evidence type="ECO:0000313" key="1">
    <source>
        <dbReference type="EMBL" id="CAH2070629.1"/>
    </source>
</evidence>
<dbReference type="PANTHER" id="PTHR24414">
    <property type="entry name" value="F-BOX/KELCH-REPEAT PROTEIN SKIP4"/>
    <property type="match status" value="1"/>
</dbReference>
<accession>A0AAU9SR99</accession>